<accession>A0A2M9D0K9</accession>
<sequence>MGTNDTGSGGADGTSGADGTGAGPPTRCRACGWDLGEPPWTAQGPTRTICDCCGAESGVDDVPVERARDYRRRWIERGAEWFDPEVRPADWDLYDQLTRLGPA</sequence>
<gene>
    <name evidence="2" type="ORF">CLV28_0960</name>
</gene>
<keyword evidence="3" id="KW-1185">Reference proteome</keyword>
<evidence type="ECO:0000313" key="3">
    <source>
        <dbReference type="Proteomes" id="UP000231693"/>
    </source>
</evidence>
<organism evidence="2 3">
    <name type="scientific">Sediminihabitans luteus</name>
    <dbReference type="NCBI Taxonomy" id="1138585"/>
    <lineage>
        <taxon>Bacteria</taxon>
        <taxon>Bacillati</taxon>
        <taxon>Actinomycetota</taxon>
        <taxon>Actinomycetes</taxon>
        <taxon>Micrococcales</taxon>
        <taxon>Cellulomonadaceae</taxon>
        <taxon>Sediminihabitans</taxon>
    </lineage>
</organism>
<comment type="caution">
    <text evidence="2">The sequence shown here is derived from an EMBL/GenBank/DDBJ whole genome shotgun (WGS) entry which is preliminary data.</text>
</comment>
<proteinExistence type="predicted"/>
<dbReference type="RefSeq" id="WP_203968246.1">
    <property type="nucleotide sequence ID" value="NZ_BOOX01000012.1"/>
</dbReference>
<evidence type="ECO:0000313" key="2">
    <source>
        <dbReference type="EMBL" id="PJJ77734.1"/>
    </source>
</evidence>
<name>A0A2M9D0K9_9CELL</name>
<dbReference type="AlphaFoldDB" id="A0A2M9D0K9"/>
<dbReference type="Proteomes" id="UP000231693">
    <property type="component" value="Unassembled WGS sequence"/>
</dbReference>
<evidence type="ECO:0000256" key="1">
    <source>
        <dbReference type="SAM" id="MobiDB-lite"/>
    </source>
</evidence>
<feature type="compositionally biased region" description="Gly residues" evidence="1">
    <location>
        <begin position="7"/>
        <end position="22"/>
    </location>
</feature>
<protein>
    <submittedName>
        <fullName evidence="2">Uncharacterized protein</fullName>
    </submittedName>
</protein>
<feature type="region of interest" description="Disordered" evidence="1">
    <location>
        <begin position="1"/>
        <end position="26"/>
    </location>
</feature>
<dbReference type="EMBL" id="PGFE01000001">
    <property type="protein sequence ID" value="PJJ77734.1"/>
    <property type="molecule type" value="Genomic_DNA"/>
</dbReference>
<reference evidence="2 3" key="1">
    <citation type="submission" date="2017-11" db="EMBL/GenBank/DDBJ databases">
        <title>Genomic Encyclopedia of Archaeal and Bacterial Type Strains, Phase II (KMG-II): From Individual Species to Whole Genera.</title>
        <authorList>
            <person name="Goeker M."/>
        </authorList>
    </citation>
    <scope>NUCLEOTIDE SEQUENCE [LARGE SCALE GENOMIC DNA]</scope>
    <source>
        <strain evidence="2 3">DSM 25478</strain>
    </source>
</reference>